<protein>
    <submittedName>
        <fullName evidence="3 4">Uncharacterized protein</fullName>
    </submittedName>
</protein>
<proteinExistence type="predicted"/>
<evidence type="ECO:0000313" key="4">
    <source>
        <dbReference type="WBParaSite" id="TCONS_00009084.p1"/>
    </source>
</evidence>
<dbReference type="AlphaFoldDB" id="A0A0K0DY57"/>
<reference evidence="3" key="1">
    <citation type="submission" date="2015-08" db="UniProtKB">
        <authorList>
            <consortium name="WormBaseParasite"/>
        </authorList>
    </citation>
    <scope>IDENTIFICATION</scope>
</reference>
<evidence type="ECO:0000256" key="1">
    <source>
        <dbReference type="SAM" id="SignalP"/>
    </source>
</evidence>
<dbReference type="Proteomes" id="UP000035681">
    <property type="component" value="Unplaced"/>
</dbReference>
<evidence type="ECO:0000313" key="3">
    <source>
        <dbReference type="WBParaSite" id="SSTP_0000217200.1"/>
    </source>
</evidence>
<sequence>MKYLIILCFIILLNDQLNCYITLKSLIYNNEPKQLCSNGCYGLCYNKYLERIQRKRCCRERFCGCCNLKIHVSKYSPLDEMYTALNNLKINQNGEILREFYVKTLTKDIVGNSDEELDILNNVFAS</sequence>
<feature type="chain" id="PRO_5005327224" evidence="1">
    <location>
        <begin position="20"/>
        <end position="126"/>
    </location>
</feature>
<feature type="signal peptide" evidence="1">
    <location>
        <begin position="1"/>
        <end position="19"/>
    </location>
</feature>
<keyword evidence="1" id="KW-0732">Signal</keyword>
<organism evidence="3">
    <name type="scientific">Strongyloides stercoralis</name>
    <name type="common">Threadworm</name>
    <dbReference type="NCBI Taxonomy" id="6248"/>
    <lineage>
        <taxon>Eukaryota</taxon>
        <taxon>Metazoa</taxon>
        <taxon>Ecdysozoa</taxon>
        <taxon>Nematoda</taxon>
        <taxon>Chromadorea</taxon>
        <taxon>Rhabditida</taxon>
        <taxon>Tylenchina</taxon>
        <taxon>Panagrolaimomorpha</taxon>
        <taxon>Strongyloidoidea</taxon>
        <taxon>Strongyloididae</taxon>
        <taxon>Strongyloides</taxon>
    </lineage>
</organism>
<dbReference type="WBParaSite" id="TCONS_00009084.p1">
    <property type="protein sequence ID" value="TCONS_00009084.p1"/>
    <property type="gene ID" value="XLOC_006932"/>
</dbReference>
<keyword evidence="2" id="KW-1185">Reference proteome</keyword>
<dbReference type="WBParaSite" id="SSTP_0000217200.1">
    <property type="protein sequence ID" value="SSTP_0000217200.1"/>
    <property type="gene ID" value="SSTP_0000217200"/>
</dbReference>
<evidence type="ECO:0000313" key="2">
    <source>
        <dbReference type="Proteomes" id="UP000035681"/>
    </source>
</evidence>
<accession>A0A0K0DY57</accession>
<name>A0A0K0DY57_STRER</name>